<evidence type="ECO:0000313" key="2">
    <source>
        <dbReference type="EMBL" id="PZQ82258.1"/>
    </source>
</evidence>
<dbReference type="Proteomes" id="UP000248887">
    <property type="component" value="Unassembled WGS sequence"/>
</dbReference>
<dbReference type="AlphaFoldDB" id="A0A2W5QY46"/>
<dbReference type="EMBL" id="QFQD01000034">
    <property type="protein sequence ID" value="PZQ82258.1"/>
    <property type="molecule type" value="Genomic_DNA"/>
</dbReference>
<name>A0A2W5QY46_ANCNO</name>
<reference evidence="2 3" key="1">
    <citation type="submission" date="2017-08" db="EMBL/GenBank/DDBJ databases">
        <title>Infants hospitalized years apart are colonized by the same room-sourced microbial strains.</title>
        <authorList>
            <person name="Brooks B."/>
            <person name="Olm M.R."/>
            <person name="Firek B.A."/>
            <person name="Baker R."/>
            <person name="Thomas B.C."/>
            <person name="Morowitz M.J."/>
            <person name="Banfield J.F."/>
        </authorList>
    </citation>
    <scope>NUCLEOTIDE SEQUENCE [LARGE SCALE GENOMIC DNA]</scope>
    <source>
        <strain evidence="2">S2_005_001_R2_27</strain>
    </source>
</reference>
<dbReference type="PANTHER" id="PTHR39332">
    <property type="entry name" value="BLL4707 PROTEIN"/>
    <property type="match status" value="1"/>
</dbReference>
<keyword evidence="1" id="KW-0732">Signal</keyword>
<organism evidence="2 3">
    <name type="scientific">Ancylobacter novellus</name>
    <name type="common">Thiobacillus novellus</name>
    <dbReference type="NCBI Taxonomy" id="921"/>
    <lineage>
        <taxon>Bacteria</taxon>
        <taxon>Pseudomonadati</taxon>
        <taxon>Pseudomonadota</taxon>
        <taxon>Alphaproteobacteria</taxon>
        <taxon>Hyphomicrobiales</taxon>
        <taxon>Xanthobacteraceae</taxon>
        <taxon>Ancylobacter</taxon>
    </lineage>
</organism>
<protein>
    <submittedName>
        <fullName evidence="2">MxaD protein</fullName>
    </submittedName>
</protein>
<dbReference type="InterPro" id="IPR023393">
    <property type="entry name" value="START-like_dom_sf"/>
</dbReference>
<feature type="chain" id="PRO_5016182149" evidence="1">
    <location>
        <begin position="21"/>
        <end position="175"/>
    </location>
</feature>
<sequence length="175" mass="18676">MLQKLVLAFGLLAAGLAPLAAHGPTPQRADESAAIAAAPDQVWKLVSSFGTLSDWHPLVKKVSATGGDAAGAERVLTLEKGEITEGLDEVDPAERRISYRLLKENAEAIPVSFYTATIEVKPSGNGSEVSWSARFYRADTTNEPPEDRNDEAAIAAMTDFIRQGLDGLRLKATGK</sequence>
<dbReference type="PANTHER" id="PTHR39332:SF7">
    <property type="entry name" value="SRPBCC FAMILY PROTEIN"/>
    <property type="match status" value="1"/>
</dbReference>
<dbReference type="Gene3D" id="3.30.530.20">
    <property type="match status" value="1"/>
</dbReference>
<dbReference type="CDD" id="cd07821">
    <property type="entry name" value="PYR_PYL_RCAR_like"/>
    <property type="match status" value="1"/>
</dbReference>
<feature type="signal peptide" evidence="1">
    <location>
        <begin position="1"/>
        <end position="20"/>
    </location>
</feature>
<dbReference type="InterPro" id="IPR019587">
    <property type="entry name" value="Polyketide_cyclase/dehydratase"/>
</dbReference>
<gene>
    <name evidence="2" type="ORF">DI549_11975</name>
</gene>
<proteinExistence type="predicted"/>
<accession>A0A2W5QY46</accession>
<dbReference type="Pfam" id="PF10604">
    <property type="entry name" value="Polyketide_cyc2"/>
    <property type="match status" value="1"/>
</dbReference>
<evidence type="ECO:0000256" key="1">
    <source>
        <dbReference type="SAM" id="SignalP"/>
    </source>
</evidence>
<dbReference type="SUPFAM" id="SSF55961">
    <property type="entry name" value="Bet v1-like"/>
    <property type="match status" value="1"/>
</dbReference>
<evidence type="ECO:0000313" key="3">
    <source>
        <dbReference type="Proteomes" id="UP000248887"/>
    </source>
</evidence>
<comment type="caution">
    <text evidence="2">The sequence shown here is derived from an EMBL/GenBank/DDBJ whole genome shotgun (WGS) entry which is preliminary data.</text>
</comment>